<evidence type="ECO:0000256" key="5">
    <source>
        <dbReference type="ARBA" id="ARBA00023049"/>
    </source>
</evidence>
<dbReference type="Pfam" id="PF10462">
    <property type="entry name" value="Peptidase_M66"/>
    <property type="match status" value="1"/>
</dbReference>
<proteinExistence type="predicted"/>
<dbReference type="SMART" id="SM00458">
    <property type="entry name" value="RICIN"/>
    <property type="match status" value="1"/>
</dbReference>
<feature type="binding site" evidence="6">
    <location>
        <position position="297"/>
    </location>
    <ligand>
        <name>Zn(2+)</name>
        <dbReference type="ChEBI" id="CHEBI:29105"/>
        <note>catalytic</note>
    </ligand>
</feature>
<feature type="compositionally biased region" description="Polar residues" evidence="7">
    <location>
        <begin position="1"/>
        <end position="14"/>
    </location>
</feature>
<feature type="binding site" evidence="6">
    <location>
        <position position="291"/>
    </location>
    <ligand>
        <name>Zn(2+)</name>
        <dbReference type="ChEBI" id="CHEBI:29105"/>
        <note>catalytic</note>
    </ligand>
</feature>
<name>A0ABU2HCB9_9GAMM</name>
<protein>
    <submittedName>
        <fullName evidence="9">M66 family metalloprotease</fullName>
    </submittedName>
</protein>
<organism evidence="9 10">
    <name type="scientific">Marinobacter xiaoshiensis</name>
    <dbReference type="NCBI Taxonomy" id="3073652"/>
    <lineage>
        <taxon>Bacteria</taxon>
        <taxon>Pseudomonadati</taxon>
        <taxon>Pseudomonadota</taxon>
        <taxon>Gammaproteobacteria</taxon>
        <taxon>Pseudomonadales</taxon>
        <taxon>Marinobacteraceae</taxon>
        <taxon>Marinobacter</taxon>
    </lineage>
</organism>
<dbReference type="Proteomes" id="UP001267407">
    <property type="component" value="Unassembled WGS sequence"/>
</dbReference>
<dbReference type="Gene3D" id="2.80.10.50">
    <property type="match status" value="1"/>
</dbReference>
<dbReference type="SUPFAM" id="SSF50370">
    <property type="entry name" value="Ricin B-like lectins"/>
    <property type="match status" value="1"/>
</dbReference>
<dbReference type="GO" id="GO:0008237">
    <property type="term" value="F:metallopeptidase activity"/>
    <property type="evidence" value="ECO:0007669"/>
    <property type="project" value="UniProtKB-KW"/>
</dbReference>
<feature type="domain" description="Peptidase M66" evidence="8">
    <location>
        <begin position="132"/>
        <end position="398"/>
    </location>
</feature>
<dbReference type="PROSITE" id="PS50231">
    <property type="entry name" value="RICIN_B_LECTIN"/>
    <property type="match status" value="1"/>
</dbReference>
<sequence>MQSHSVAPTNNFERNANDETKSKYMPRLTALRDTLLLFIPKNGIEPITMHAEVSVNGQPLMTLPMAHPNDLPKSDVAGAQPIQYSTKAWSVNLPWDTVKNGLSLEFIVDKNAENRASGYLPAANIDIGEASRIVFQSIRLGMLTEPGQSDGHYTLRDPVLAATDYFQTLPVSKLVMGSYADAVLNRVIIRSGTIYDKHIDGSSQVTGSVYEGDMRENVGKSQVSVGINMANFGYTSNNMKQQHPHAFKQITNHHAWGMYTNGRVGHGLSGGNGIGTLYDSRGNEASHEWGHAYGLGHYPGENLTDDHRWAYHHADSGWGYIAHRNRMRANLFGLNNEGAYNYKRDAMSGGSHRGPFSAYTHYTGYTARIIQNDLARLPIPDTRHPAGYKKWNTTTGQYENHASSHPAPVAVGVAVATILGGYDPDGTNAVIYPVFHGNYGNLFDLPEPDLSSAANQCWVEVNNRKGERKRIRVAASRHSSDSINQLHFNLRADFRPTSASLYCRRDGTEEKLTETAFNGEIPELPPVAIVGQEVGHQQLRAREIAEIEDRLNAMDADRFNTLSGEFATQVASYTEQELKNGLSGPAWRLLEKIKNDQRLTTEIAVIIAKARFENLPPEETRNRLTHSLTANGLIESIDELLLTDGVIQGNNVYFDTNLVDAKYVAVTSVPDNIEDASHWVMDLENRIHPVATPWQCLTPSGERLGLALCQQDNAAQRWTYTPEALQLRNEDNGKCLDYARHNGTLITYGCSGNWNQQWTGVTTSQSKLLALLDGSLLTGVYGVILAD</sequence>
<dbReference type="PANTHER" id="PTHR39540:SF1">
    <property type="entry name" value="DICTOMALLEIN-1-RELATED"/>
    <property type="match status" value="1"/>
</dbReference>
<dbReference type="InterPro" id="IPR022218">
    <property type="entry name" value="TagA_dom"/>
</dbReference>
<dbReference type="InterPro" id="IPR051256">
    <property type="entry name" value="Dictomallein"/>
</dbReference>
<evidence type="ECO:0000256" key="3">
    <source>
        <dbReference type="ARBA" id="ARBA00022801"/>
    </source>
</evidence>
<evidence type="ECO:0000256" key="2">
    <source>
        <dbReference type="ARBA" id="ARBA00022723"/>
    </source>
</evidence>
<keyword evidence="10" id="KW-1185">Reference proteome</keyword>
<accession>A0ABU2HCB9</accession>
<dbReference type="InterPro" id="IPR019503">
    <property type="entry name" value="Peptidase_M66_dom"/>
</dbReference>
<gene>
    <name evidence="9" type="ORF">RKA07_01050</name>
</gene>
<feature type="region of interest" description="Disordered" evidence="7">
    <location>
        <begin position="1"/>
        <end position="23"/>
    </location>
</feature>
<dbReference type="Pfam" id="PF00652">
    <property type="entry name" value="Ricin_B_lectin"/>
    <property type="match status" value="1"/>
</dbReference>
<dbReference type="InterPro" id="IPR000772">
    <property type="entry name" value="Ricin_B_lectin"/>
</dbReference>
<evidence type="ECO:0000256" key="4">
    <source>
        <dbReference type="ARBA" id="ARBA00022833"/>
    </source>
</evidence>
<keyword evidence="3 6" id="KW-0378">Hydrolase</keyword>
<reference evidence="9" key="1">
    <citation type="submission" date="2023-09" db="EMBL/GenBank/DDBJ databases">
        <title>Marinobacter sediminicola sp. nov. and Marinobacter maritimum sp. nov., isolated from marine sediment.</title>
        <authorList>
            <person name="An J."/>
        </authorList>
    </citation>
    <scope>NUCLEOTIDE SEQUENCE</scope>
    <source>
        <strain evidence="9">F60267</strain>
    </source>
</reference>
<evidence type="ECO:0000256" key="7">
    <source>
        <dbReference type="SAM" id="MobiDB-lite"/>
    </source>
</evidence>
<dbReference type="RefSeq" id="WP_310965322.1">
    <property type="nucleotide sequence ID" value="NZ_JAVMBO010000003.1"/>
</dbReference>
<keyword evidence="2 6" id="KW-0479">Metal-binding</keyword>
<dbReference type="PROSITE" id="PS51694">
    <property type="entry name" value="PEPTIDASE_M66"/>
    <property type="match status" value="1"/>
</dbReference>
<keyword evidence="5 6" id="KW-0482">Metalloprotease</keyword>
<feature type="active site" evidence="6">
    <location>
        <position position="288"/>
    </location>
</feature>
<dbReference type="PANTHER" id="PTHR39540">
    <property type="match status" value="1"/>
</dbReference>
<evidence type="ECO:0000259" key="8">
    <source>
        <dbReference type="PROSITE" id="PS51694"/>
    </source>
</evidence>
<evidence type="ECO:0000256" key="1">
    <source>
        <dbReference type="ARBA" id="ARBA00022670"/>
    </source>
</evidence>
<comment type="caution">
    <text evidence="9">The sequence shown here is derived from an EMBL/GenBank/DDBJ whole genome shotgun (WGS) entry which is preliminary data.</text>
</comment>
<keyword evidence="1 6" id="KW-0645">Protease</keyword>
<dbReference type="EMBL" id="JAVMBO010000003">
    <property type="protein sequence ID" value="MDS1308682.1"/>
    <property type="molecule type" value="Genomic_DNA"/>
</dbReference>
<dbReference type="Pfam" id="PF12561">
    <property type="entry name" value="TagA"/>
    <property type="match status" value="1"/>
</dbReference>
<evidence type="ECO:0000313" key="10">
    <source>
        <dbReference type="Proteomes" id="UP001267407"/>
    </source>
</evidence>
<dbReference type="InterPro" id="IPR035992">
    <property type="entry name" value="Ricin_B-like_lectins"/>
</dbReference>
<keyword evidence="4 6" id="KW-0862">Zinc</keyword>
<feature type="binding site" evidence="6">
    <location>
        <position position="287"/>
    </location>
    <ligand>
        <name>Zn(2+)</name>
        <dbReference type="ChEBI" id="CHEBI:29105"/>
        <note>catalytic</note>
    </ligand>
</feature>
<evidence type="ECO:0000313" key="9">
    <source>
        <dbReference type="EMBL" id="MDS1308682.1"/>
    </source>
</evidence>
<comment type="cofactor">
    <cofactor evidence="6">
        <name>Zn(2+)</name>
        <dbReference type="ChEBI" id="CHEBI:29105"/>
    </cofactor>
    <text evidence="6">Binds 1 zinc ion per subunit.</text>
</comment>
<evidence type="ECO:0000256" key="6">
    <source>
        <dbReference type="PROSITE-ProRule" id="PRU01031"/>
    </source>
</evidence>